<dbReference type="GO" id="GO:0003676">
    <property type="term" value="F:nucleic acid binding"/>
    <property type="evidence" value="ECO:0007669"/>
    <property type="project" value="InterPro"/>
</dbReference>
<dbReference type="PANTHER" id="PTHR43542">
    <property type="entry name" value="METHYLTRANSFERASE"/>
    <property type="match status" value="1"/>
</dbReference>
<dbReference type="PIRSF" id="PIRSF004553">
    <property type="entry name" value="CHP00095"/>
    <property type="match status" value="1"/>
</dbReference>
<dbReference type="eggNOG" id="COG0742">
    <property type="taxonomic scope" value="Bacteria"/>
</dbReference>
<dbReference type="PROSITE" id="PS00092">
    <property type="entry name" value="N6_MTASE"/>
    <property type="match status" value="1"/>
</dbReference>
<dbReference type="InterPro" id="IPR004398">
    <property type="entry name" value="RNA_MeTrfase_RsmD"/>
</dbReference>
<evidence type="ECO:0000313" key="3">
    <source>
        <dbReference type="EMBL" id="EKY01709.1"/>
    </source>
</evidence>
<dbReference type="Proteomes" id="UP000010408">
    <property type="component" value="Unassembled WGS sequence"/>
</dbReference>
<protein>
    <submittedName>
        <fullName evidence="3">RNA methyltransferase, RsmD family</fullName>
    </submittedName>
</protein>
<dbReference type="Gene3D" id="3.40.50.150">
    <property type="entry name" value="Vaccinia Virus protein VP39"/>
    <property type="match status" value="1"/>
</dbReference>
<gene>
    <name evidence="3" type="ORF">HMPREF9134_00769</name>
</gene>
<evidence type="ECO:0000313" key="4">
    <source>
        <dbReference type="Proteomes" id="UP000010408"/>
    </source>
</evidence>
<dbReference type="GO" id="GO:0031167">
    <property type="term" value="P:rRNA methylation"/>
    <property type="evidence" value="ECO:0007669"/>
    <property type="project" value="InterPro"/>
</dbReference>
<dbReference type="InterPro" id="IPR002052">
    <property type="entry name" value="DNA_methylase_N6_adenine_CS"/>
</dbReference>
<evidence type="ECO:0000256" key="2">
    <source>
        <dbReference type="ARBA" id="ARBA00022679"/>
    </source>
</evidence>
<accession>L1NDX8</accession>
<dbReference type="PANTHER" id="PTHR43542:SF1">
    <property type="entry name" value="METHYLTRANSFERASE"/>
    <property type="match status" value="1"/>
</dbReference>
<dbReference type="EMBL" id="AMEQ01000024">
    <property type="protein sequence ID" value="EKY01709.1"/>
    <property type="molecule type" value="Genomic_DNA"/>
</dbReference>
<sequence>MRIIGGKYKRRRFDVPKSFNARPTTDFAKENLFNVLQHYIDLEGITALDLFSGTGSISVELLSRGASRVVALEQRREHATFIHSVAKELGEEKHLQVLQADVFRFIRGAKSQSSLYDFIFADPPYKLSEIAVLPELILSSGLLKPDGLLVVEHPQQYDFSALPHFAERRVYGSVNFSLFFLGEESSE</sequence>
<dbReference type="STRING" id="1127696.HMPREF9134_00769"/>
<organism evidence="3 4">
    <name type="scientific">Porphyromonas catoniae F0037</name>
    <dbReference type="NCBI Taxonomy" id="1127696"/>
    <lineage>
        <taxon>Bacteria</taxon>
        <taxon>Pseudomonadati</taxon>
        <taxon>Bacteroidota</taxon>
        <taxon>Bacteroidia</taxon>
        <taxon>Bacteroidales</taxon>
        <taxon>Porphyromonadaceae</taxon>
        <taxon>Porphyromonas</taxon>
    </lineage>
</organism>
<dbReference type="AlphaFoldDB" id="L1NDX8"/>
<name>L1NDX8_9PORP</name>
<dbReference type="NCBIfam" id="TIGR00095">
    <property type="entry name" value="16S rRNA (guanine(966)-N(2))-methyltransferase RsmD"/>
    <property type="match status" value="1"/>
</dbReference>
<evidence type="ECO:0000256" key="1">
    <source>
        <dbReference type="ARBA" id="ARBA00022603"/>
    </source>
</evidence>
<dbReference type="PATRIC" id="fig|1127696.3.peg.687"/>
<keyword evidence="2 3" id="KW-0808">Transferase</keyword>
<dbReference type="RefSeq" id="WP_005469003.1">
    <property type="nucleotide sequence ID" value="NZ_KB291045.1"/>
</dbReference>
<reference evidence="3 4" key="1">
    <citation type="submission" date="2012-05" db="EMBL/GenBank/DDBJ databases">
        <authorList>
            <person name="Weinstock G."/>
            <person name="Sodergren E."/>
            <person name="Lobos E.A."/>
            <person name="Fulton L."/>
            <person name="Fulton R."/>
            <person name="Courtney L."/>
            <person name="Fronick C."/>
            <person name="O'Laughlin M."/>
            <person name="Godfrey J."/>
            <person name="Wilson R.M."/>
            <person name="Miner T."/>
            <person name="Farmer C."/>
            <person name="Delehaunty K."/>
            <person name="Cordes M."/>
            <person name="Minx P."/>
            <person name="Tomlinson C."/>
            <person name="Chen J."/>
            <person name="Wollam A."/>
            <person name="Pepin K.H."/>
            <person name="Bhonagiri V."/>
            <person name="Zhang X."/>
            <person name="Suruliraj S."/>
            <person name="Warren W."/>
            <person name="Mitreva M."/>
            <person name="Mardis E.R."/>
            <person name="Wilson R.K."/>
        </authorList>
    </citation>
    <scope>NUCLEOTIDE SEQUENCE [LARGE SCALE GENOMIC DNA]</scope>
    <source>
        <strain evidence="3 4">F0037</strain>
    </source>
</reference>
<dbReference type="SUPFAM" id="SSF53335">
    <property type="entry name" value="S-adenosyl-L-methionine-dependent methyltransferases"/>
    <property type="match status" value="1"/>
</dbReference>
<keyword evidence="1 3" id="KW-0489">Methyltransferase</keyword>
<dbReference type="CDD" id="cd02440">
    <property type="entry name" value="AdoMet_MTases"/>
    <property type="match status" value="1"/>
</dbReference>
<dbReference type="Pfam" id="PF03602">
    <property type="entry name" value="Cons_hypoth95"/>
    <property type="match status" value="1"/>
</dbReference>
<proteinExistence type="predicted"/>
<dbReference type="InterPro" id="IPR029063">
    <property type="entry name" value="SAM-dependent_MTases_sf"/>
</dbReference>
<dbReference type="GO" id="GO:0008168">
    <property type="term" value="F:methyltransferase activity"/>
    <property type="evidence" value="ECO:0007669"/>
    <property type="project" value="UniProtKB-KW"/>
</dbReference>
<dbReference type="HOGENOM" id="CLU_075826_0_2_10"/>
<comment type="caution">
    <text evidence="3">The sequence shown here is derived from an EMBL/GenBank/DDBJ whole genome shotgun (WGS) entry which is preliminary data.</text>
</comment>